<keyword evidence="2" id="KW-1185">Reference proteome</keyword>
<dbReference type="Proteomes" id="UP001189624">
    <property type="component" value="Chromosome 5"/>
</dbReference>
<protein>
    <submittedName>
        <fullName evidence="1">Uncharacterized protein</fullName>
    </submittedName>
</protein>
<proteinExistence type="predicted"/>
<gene>
    <name evidence="1" type="ORF">AYBTSS11_LOCUS16366</name>
</gene>
<name>A0AA86SVJ3_9FABA</name>
<evidence type="ECO:0000313" key="2">
    <source>
        <dbReference type="Proteomes" id="UP001189624"/>
    </source>
</evidence>
<dbReference type="EMBL" id="OY731402">
    <property type="protein sequence ID" value="CAJ1955883.1"/>
    <property type="molecule type" value="Genomic_DNA"/>
</dbReference>
<accession>A0AA86SVJ3</accession>
<dbReference type="Gramene" id="rna-AYBTSS11_LOCUS16366">
    <property type="protein sequence ID" value="CAJ1955883.1"/>
    <property type="gene ID" value="gene-AYBTSS11_LOCUS16366"/>
</dbReference>
<evidence type="ECO:0000313" key="1">
    <source>
        <dbReference type="EMBL" id="CAJ1955883.1"/>
    </source>
</evidence>
<reference evidence="1" key="1">
    <citation type="submission" date="2023-10" db="EMBL/GenBank/DDBJ databases">
        <authorList>
            <person name="Domelevo Entfellner J.-B."/>
        </authorList>
    </citation>
    <scope>NUCLEOTIDE SEQUENCE</scope>
</reference>
<sequence length="153" mass="16445">MHRVQALATSALSKDSALPRMCRFQCGGWAGLDRMDGSLPLLGGSRWFRHSSDEGRCGGAIHVEGEKNSGVMACRGARAVAHGSDASILVRWLGWTRESGWELVVVWVTHAMAVGLSREATVARGGLGLPRATHASHGWLRGGEFGAEINRNR</sequence>
<dbReference type="AlphaFoldDB" id="A0AA86SVJ3"/>
<organism evidence="1 2">
    <name type="scientific">Sphenostylis stenocarpa</name>
    <dbReference type="NCBI Taxonomy" id="92480"/>
    <lineage>
        <taxon>Eukaryota</taxon>
        <taxon>Viridiplantae</taxon>
        <taxon>Streptophyta</taxon>
        <taxon>Embryophyta</taxon>
        <taxon>Tracheophyta</taxon>
        <taxon>Spermatophyta</taxon>
        <taxon>Magnoliopsida</taxon>
        <taxon>eudicotyledons</taxon>
        <taxon>Gunneridae</taxon>
        <taxon>Pentapetalae</taxon>
        <taxon>rosids</taxon>
        <taxon>fabids</taxon>
        <taxon>Fabales</taxon>
        <taxon>Fabaceae</taxon>
        <taxon>Papilionoideae</taxon>
        <taxon>50 kb inversion clade</taxon>
        <taxon>NPAAA clade</taxon>
        <taxon>indigoferoid/millettioid clade</taxon>
        <taxon>Phaseoleae</taxon>
        <taxon>Sphenostylis</taxon>
    </lineage>
</organism>